<dbReference type="PANTHER" id="PTHR41700:SF1">
    <property type="entry name" value="N-ACETYLTRANSFERASE DOMAIN-CONTAINING PROTEIN"/>
    <property type="match status" value="1"/>
</dbReference>
<dbReference type="CDD" id="cd04301">
    <property type="entry name" value="NAT_SF"/>
    <property type="match status" value="1"/>
</dbReference>
<evidence type="ECO:0000313" key="3">
    <source>
        <dbReference type="Proteomes" id="UP000031202"/>
    </source>
</evidence>
<dbReference type="GO" id="GO:0016747">
    <property type="term" value="F:acyltransferase activity, transferring groups other than amino-acyl groups"/>
    <property type="evidence" value="ECO:0007669"/>
    <property type="project" value="InterPro"/>
</dbReference>
<dbReference type="RefSeq" id="WP_039416241.1">
    <property type="nucleotide sequence ID" value="NZ_JWSZ01000013.1"/>
</dbReference>
<dbReference type="EMBL" id="JWSZ01000013">
    <property type="protein sequence ID" value="KIC57064.1"/>
    <property type="molecule type" value="Genomic_DNA"/>
</dbReference>
<evidence type="ECO:0000259" key="1">
    <source>
        <dbReference type="PROSITE" id="PS51186"/>
    </source>
</evidence>
<dbReference type="Gene3D" id="3.40.630.30">
    <property type="match status" value="1"/>
</dbReference>
<dbReference type="InterPro" id="IPR000182">
    <property type="entry name" value="GNAT_dom"/>
</dbReference>
<feature type="domain" description="N-acetyltransferase" evidence="1">
    <location>
        <begin position="12"/>
        <end position="166"/>
    </location>
</feature>
<dbReference type="InterPro" id="IPR038764">
    <property type="entry name" value="GNAT_N_AcTrfase_prd"/>
</dbReference>
<gene>
    <name evidence="2" type="ORF">RM52_11295</name>
</gene>
<protein>
    <recommendedName>
        <fullName evidence="1">N-acetyltransferase domain-containing protein</fullName>
    </recommendedName>
</protein>
<dbReference type="PANTHER" id="PTHR41700">
    <property type="entry name" value="GCN5-RELATED N-ACETYLTRANSFERASE"/>
    <property type="match status" value="1"/>
</dbReference>
<evidence type="ECO:0000313" key="2">
    <source>
        <dbReference type="EMBL" id="KIC57064.1"/>
    </source>
</evidence>
<reference evidence="2 3" key="1">
    <citation type="submission" date="2014-12" db="EMBL/GenBank/DDBJ databases">
        <title>Genome sequencing of Microbacterium hominis TPW29.</title>
        <authorList>
            <person name="Tan P.W."/>
            <person name="Chan K.-G."/>
        </authorList>
    </citation>
    <scope>NUCLEOTIDE SEQUENCE [LARGE SCALE GENOMIC DNA]</scope>
    <source>
        <strain evidence="2 3">TPW29</strain>
    </source>
</reference>
<dbReference type="SUPFAM" id="SSF55729">
    <property type="entry name" value="Acyl-CoA N-acyltransferases (Nat)"/>
    <property type="match status" value="1"/>
</dbReference>
<dbReference type="AlphaFoldDB" id="A0A0B4C7N7"/>
<dbReference type="InterPro" id="IPR016181">
    <property type="entry name" value="Acyl_CoA_acyltransferase"/>
</dbReference>
<proteinExistence type="predicted"/>
<dbReference type="PROSITE" id="PS51186">
    <property type="entry name" value="GNAT"/>
    <property type="match status" value="1"/>
</dbReference>
<organism evidence="2 3">
    <name type="scientific">Microbacterium hominis</name>
    <dbReference type="NCBI Taxonomy" id="162426"/>
    <lineage>
        <taxon>Bacteria</taxon>
        <taxon>Bacillati</taxon>
        <taxon>Actinomycetota</taxon>
        <taxon>Actinomycetes</taxon>
        <taxon>Micrococcales</taxon>
        <taxon>Microbacteriaceae</taxon>
        <taxon>Microbacterium</taxon>
    </lineage>
</organism>
<comment type="caution">
    <text evidence="2">The sequence shown here is derived from an EMBL/GenBank/DDBJ whole genome shotgun (WGS) entry which is preliminary data.</text>
</comment>
<dbReference type="Proteomes" id="UP000031202">
    <property type="component" value="Unassembled WGS sequence"/>
</dbReference>
<name>A0A0B4C7N7_9MICO</name>
<sequence>MVDLDSRTPDGIRIRPLRTMEQVTAASAVLSEVWGGDRTGMPANLLRALAHVGNYAVGLYAEDPVRGAEPERMIGASVGFFSAPDDRSLHSHITGIVDDRRGQGLGRLLKHHQREWALARGVHRITWTFDPLVARNASFNLRVLGARVEEYYVDHYGAMDDGVNRGDETDRIFAVWDLDAPSAPPREQDIVTTVEVPTDIERLRREAPGEALDWRYRVREAILGLTQDGFAVGGFDERGYLFVRSGAVS</sequence>
<accession>A0A0B4C7N7</accession>